<dbReference type="RefSeq" id="WP_145369908.1">
    <property type="nucleotide sequence ID" value="NZ_CP036275.1"/>
</dbReference>
<evidence type="ECO:0000313" key="3">
    <source>
        <dbReference type="Proteomes" id="UP000320496"/>
    </source>
</evidence>
<evidence type="ECO:0000313" key="2">
    <source>
        <dbReference type="EMBL" id="QDU38646.1"/>
    </source>
</evidence>
<gene>
    <name evidence="2" type="ORF">Mal4_29760</name>
</gene>
<dbReference type="Proteomes" id="UP000320496">
    <property type="component" value="Chromosome"/>
</dbReference>
<keyword evidence="3" id="KW-1185">Reference proteome</keyword>
<organism evidence="2 3">
    <name type="scientific">Maioricimonas rarisocia</name>
    <dbReference type="NCBI Taxonomy" id="2528026"/>
    <lineage>
        <taxon>Bacteria</taxon>
        <taxon>Pseudomonadati</taxon>
        <taxon>Planctomycetota</taxon>
        <taxon>Planctomycetia</taxon>
        <taxon>Planctomycetales</taxon>
        <taxon>Planctomycetaceae</taxon>
        <taxon>Maioricimonas</taxon>
    </lineage>
</organism>
<reference evidence="2 3" key="1">
    <citation type="submission" date="2019-02" db="EMBL/GenBank/DDBJ databases">
        <title>Deep-cultivation of Planctomycetes and their phenomic and genomic characterization uncovers novel biology.</title>
        <authorList>
            <person name="Wiegand S."/>
            <person name="Jogler M."/>
            <person name="Boedeker C."/>
            <person name="Pinto D."/>
            <person name="Vollmers J."/>
            <person name="Rivas-Marin E."/>
            <person name="Kohn T."/>
            <person name="Peeters S.H."/>
            <person name="Heuer A."/>
            <person name="Rast P."/>
            <person name="Oberbeckmann S."/>
            <person name="Bunk B."/>
            <person name="Jeske O."/>
            <person name="Meyerdierks A."/>
            <person name="Storesund J.E."/>
            <person name="Kallscheuer N."/>
            <person name="Luecker S."/>
            <person name="Lage O.M."/>
            <person name="Pohl T."/>
            <person name="Merkel B.J."/>
            <person name="Hornburger P."/>
            <person name="Mueller R.-W."/>
            <person name="Bruemmer F."/>
            <person name="Labrenz M."/>
            <person name="Spormann A.M."/>
            <person name="Op den Camp H."/>
            <person name="Overmann J."/>
            <person name="Amann R."/>
            <person name="Jetten M.S.M."/>
            <person name="Mascher T."/>
            <person name="Medema M.H."/>
            <person name="Devos D.P."/>
            <person name="Kaster A.-K."/>
            <person name="Ovreas L."/>
            <person name="Rohde M."/>
            <person name="Galperin M.Y."/>
            <person name="Jogler C."/>
        </authorList>
    </citation>
    <scope>NUCLEOTIDE SEQUENCE [LARGE SCALE GENOMIC DNA]</scope>
    <source>
        <strain evidence="2 3">Mal4</strain>
    </source>
</reference>
<proteinExistence type="predicted"/>
<protein>
    <submittedName>
        <fullName evidence="2">Uncharacterized protein</fullName>
    </submittedName>
</protein>
<sequence length="111" mass="12414">MRSTFSSHPHGPAARNPKAEAAPIDRDLIANLSDQNILDMEADELLRVINASHHPWRSQQVPGQFERADVATLRRMAFMARLCCRNALNREAGEEPDVRTDDSGIWMYGAG</sequence>
<dbReference type="KEGG" id="mri:Mal4_29760"/>
<accession>A0A517Z852</accession>
<name>A0A517Z852_9PLAN</name>
<feature type="region of interest" description="Disordered" evidence="1">
    <location>
        <begin position="1"/>
        <end position="22"/>
    </location>
</feature>
<evidence type="ECO:0000256" key="1">
    <source>
        <dbReference type="SAM" id="MobiDB-lite"/>
    </source>
</evidence>
<dbReference type="AlphaFoldDB" id="A0A517Z852"/>
<dbReference type="EMBL" id="CP036275">
    <property type="protein sequence ID" value="QDU38646.1"/>
    <property type="molecule type" value="Genomic_DNA"/>
</dbReference>
<dbReference type="OrthoDB" id="277854at2"/>